<evidence type="ECO:0000256" key="10">
    <source>
        <dbReference type="ARBA" id="ARBA00023160"/>
    </source>
</evidence>
<dbReference type="InterPro" id="IPR029069">
    <property type="entry name" value="HotDog_dom_sf"/>
</dbReference>
<keyword evidence="4 11" id="KW-0150">Chloroplast</keyword>
<dbReference type="Pfam" id="PF01643">
    <property type="entry name" value="Acyl-ACP_TE"/>
    <property type="match status" value="1"/>
</dbReference>
<keyword evidence="8" id="KW-0809">Transit peptide</keyword>
<dbReference type="RefSeq" id="XP_021846068.1">
    <property type="nucleotide sequence ID" value="XM_021990376.2"/>
</dbReference>
<keyword evidence="9 11" id="KW-0443">Lipid metabolism</keyword>
<evidence type="ECO:0000313" key="14">
    <source>
        <dbReference type="Proteomes" id="UP000813463"/>
    </source>
</evidence>
<evidence type="ECO:0000256" key="11">
    <source>
        <dbReference type="RuleBase" id="RU363096"/>
    </source>
</evidence>
<comment type="function">
    <text evidence="11">Plays an essential role in chain termination during de novo fatty acid synthesis.</text>
</comment>
<evidence type="ECO:0000256" key="3">
    <source>
        <dbReference type="ARBA" id="ARBA00022516"/>
    </source>
</evidence>
<dbReference type="GO" id="GO:0016297">
    <property type="term" value="F:fatty acyl-[ACP] hydrolase activity"/>
    <property type="evidence" value="ECO:0000318"/>
    <property type="project" value="GO_Central"/>
</dbReference>
<keyword evidence="14" id="KW-1185">Reference proteome</keyword>
<feature type="domain" description="Acyl-ACP thioesterase N-terminal hotdog" evidence="12">
    <location>
        <begin position="79"/>
        <end position="211"/>
    </location>
</feature>
<dbReference type="AlphaFoldDB" id="A0A9R0JTJ9"/>
<evidence type="ECO:0000259" key="12">
    <source>
        <dbReference type="Pfam" id="PF01643"/>
    </source>
</evidence>
<evidence type="ECO:0000313" key="15">
    <source>
        <dbReference type="RefSeq" id="XP_021846068.1"/>
    </source>
</evidence>
<keyword evidence="10 11" id="KW-0275">Fatty acid biosynthesis</keyword>
<dbReference type="PANTHER" id="PTHR31727">
    <property type="entry name" value="OLEOYL-ACYL CARRIER PROTEIN THIOESTERASE 1, CHLOROPLASTIC"/>
    <property type="match status" value="1"/>
</dbReference>
<proteinExistence type="inferred from homology"/>
<reference evidence="14" key="1">
    <citation type="journal article" date="2021" name="Nat. Commun.">
        <title>Genomic analyses provide insights into spinach domestication and the genetic basis of agronomic traits.</title>
        <authorList>
            <person name="Cai X."/>
            <person name="Sun X."/>
            <person name="Xu C."/>
            <person name="Sun H."/>
            <person name="Wang X."/>
            <person name="Ge C."/>
            <person name="Zhang Z."/>
            <person name="Wang Q."/>
            <person name="Fei Z."/>
            <person name="Jiao C."/>
            <person name="Wang Q."/>
        </authorList>
    </citation>
    <scope>NUCLEOTIDE SEQUENCE [LARGE SCALE GENOMIC DNA]</scope>
    <source>
        <strain evidence="14">cv. Varoflay</strain>
    </source>
</reference>
<dbReference type="InterPro" id="IPR045023">
    <property type="entry name" value="FATA/B"/>
</dbReference>
<dbReference type="PANTHER" id="PTHR31727:SF2">
    <property type="entry name" value="PALMITOYL-ACYL CARRIER PROTEIN THIOESTERASE, CHLOROPLASTIC"/>
    <property type="match status" value="1"/>
</dbReference>
<keyword evidence="5 11" id="KW-0934">Plastid</keyword>
<evidence type="ECO:0000256" key="5">
    <source>
        <dbReference type="ARBA" id="ARBA00022640"/>
    </source>
</evidence>
<dbReference type="Proteomes" id="UP000813463">
    <property type="component" value="Chromosome 6"/>
</dbReference>
<evidence type="ECO:0000256" key="2">
    <source>
        <dbReference type="ARBA" id="ARBA00006500"/>
    </source>
</evidence>
<dbReference type="KEGG" id="soe:110785861"/>
<accession>A0A9R0JTJ9</accession>
<organism evidence="14 15">
    <name type="scientific">Spinacia oleracea</name>
    <name type="common">Spinach</name>
    <dbReference type="NCBI Taxonomy" id="3562"/>
    <lineage>
        <taxon>Eukaryota</taxon>
        <taxon>Viridiplantae</taxon>
        <taxon>Streptophyta</taxon>
        <taxon>Embryophyta</taxon>
        <taxon>Tracheophyta</taxon>
        <taxon>Spermatophyta</taxon>
        <taxon>Magnoliopsida</taxon>
        <taxon>eudicotyledons</taxon>
        <taxon>Gunneridae</taxon>
        <taxon>Pentapetalae</taxon>
        <taxon>Caryophyllales</taxon>
        <taxon>Chenopodiaceae</taxon>
        <taxon>Chenopodioideae</taxon>
        <taxon>Anserineae</taxon>
        <taxon>Spinacia</taxon>
    </lineage>
</organism>
<dbReference type="OrthoDB" id="1634533at2759"/>
<evidence type="ECO:0000256" key="4">
    <source>
        <dbReference type="ARBA" id="ARBA00022528"/>
    </source>
</evidence>
<dbReference type="Pfam" id="PF20791">
    <property type="entry name" value="Acyl-ACP_TE_C"/>
    <property type="match status" value="1"/>
</dbReference>
<dbReference type="GO" id="GO:0009507">
    <property type="term" value="C:chloroplast"/>
    <property type="evidence" value="ECO:0007669"/>
    <property type="project" value="UniProtKB-SubCell"/>
</dbReference>
<keyword evidence="3 11" id="KW-0444">Lipid biosynthesis</keyword>
<reference evidence="15" key="2">
    <citation type="submission" date="2025-08" db="UniProtKB">
        <authorList>
            <consortium name="RefSeq"/>
        </authorList>
    </citation>
    <scope>IDENTIFICATION</scope>
    <source>
        <tissue evidence="15">Leaf</tissue>
    </source>
</reference>
<evidence type="ECO:0000256" key="6">
    <source>
        <dbReference type="ARBA" id="ARBA00022801"/>
    </source>
</evidence>
<dbReference type="EC" id="3.1.2.-" evidence="11"/>
<comment type="subcellular location">
    <subcellularLocation>
        <location evidence="1 11">Plastid</location>
        <location evidence="1 11">Chloroplast</location>
    </subcellularLocation>
</comment>
<evidence type="ECO:0000259" key="13">
    <source>
        <dbReference type="Pfam" id="PF20791"/>
    </source>
</evidence>
<keyword evidence="7 11" id="KW-0276">Fatty acid metabolism</keyword>
<dbReference type="SUPFAM" id="SSF54637">
    <property type="entry name" value="Thioesterase/thiol ester dehydrase-isomerase"/>
    <property type="match status" value="2"/>
</dbReference>
<comment type="similarity">
    <text evidence="2 11">Belongs to the acyl-ACP thioesterase family.</text>
</comment>
<evidence type="ECO:0000256" key="7">
    <source>
        <dbReference type="ARBA" id="ARBA00022832"/>
    </source>
</evidence>
<dbReference type="CDD" id="cd00586">
    <property type="entry name" value="4HBT"/>
    <property type="match status" value="1"/>
</dbReference>
<evidence type="ECO:0000256" key="8">
    <source>
        <dbReference type="ARBA" id="ARBA00022946"/>
    </source>
</evidence>
<keyword evidence="6 11" id="KW-0378">Hydrolase</keyword>
<gene>
    <name evidence="15" type="primary">LOC110785861</name>
</gene>
<feature type="domain" description="Acyl-ACP thioesterase-like C-terminal" evidence="13">
    <location>
        <begin position="244"/>
        <end position="336"/>
    </location>
</feature>
<dbReference type="GeneID" id="110785861"/>
<evidence type="ECO:0000256" key="1">
    <source>
        <dbReference type="ARBA" id="ARBA00004229"/>
    </source>
</evidence>
<dbReference type="InterPro" id="IPR002864">
    <property type="entry name" value="Acyl-ACP_thioesterase_NHD"/>
</dbReference>
<protein>
    <recommendedName>
        <fullName evidence="11">Acyl-[acyl-carrier-protein] hydrolase</fullName>
        <ecNumber evidence="11">3.1.2.-</ecNumber>
    </recommendedName>
</protein>
<dbReference type="InterPro" id="IPR049427">
    <property type="entry name" value="Acyl-ACP_TE_C"/>
</dbReference>
<sequence length="343" mass="39290">MPSISAVLSNFPLTIPPSKLFRGRSTDNNATLLYNFGPNLPSQVTRLQVKLDNVQDPLKLNNFTKTEPEKRRYTLDEYVVGQKFLVRLYELDIHQKASLEALLNYTQETGVNLFQSSGLVVEGFGVSKEMTSRNLIWVIGRMHVQVESYPSWGDIVQVETWCSGLTKHCLTCSSRLIDASTGNNIMRVDSEFVMINEKTRRLSKIPEEIKAKGDPYVKDYIDPPLTEDKLRKLHKLDQDKADYILGGIKPLWFDLDPNQHVNNVKYICWILEGTPEAVRENYELRSITLEYRRECGRDSVLQSLSAASAQVPDEYHHLLRLENGKEVARARTSWTKSSKLLRN</sequence>
<name>A0A9R0JTJ9_SPIOL</name>
<evidence type="ECO:0000256" key="9">
    <source>
        <dbReference type="ARBA" id="ARBA00023098"/>
    </source>
</evidence>
<dbReference type="Gene3D" id="3.10.129.10">
    <property type="entry name" value="Hotdog Thioesterase"/>
    <property type="match status" value="1"/>
</dbReference>
<dbReference type="GO" id="GO:0000036">
    <property type="term" value="F:acyl carrier activity"/>
    <property type="evidence" value="ECO:0000318"/>
    <property type="project" value="GO_Central"/>
</dbReference>